<dbReference type="InterPro" id="IPR015889">
    <property type="entry name" value="Intradiol_dOase_core"/>
</dbReference>
<dbReference type="STRING" id="576137.A0A1L7XJK1"/>
<evidence type="ECO:0000256" key="1">
    <source>
        <dbReference type="SAM" id="SignalP"/>
    </source>
</evidence>
<dbReference type="GO" id="GO:0008199">
    <property type="term" value="F:ferric iron binding"/>
    <property type="evidence" value="ECO:0007669"/>
    <property type="project" value="InterPro"/>
</dbReference>
<feature type="chain" id="PRO_5012385908" evidence="1">
    <location>
        <begin position="23"/>
        <end position="360"/>
    </location>
</feature>
<dbReference type="Gene3D" id="2.60.130.10">
    <property type="entry name" value="Aromatic compound dioxygenase"/>
    <property type="match status" value="1"/>
</dbReference>
<dbReference type="AlphaFoldDB" id="A0A1L7XJK1"/>
<evidence type="ECO:0000313" key="2">
    <source>
        <dbReference type="EMBL" id="CZR65221.1"/>
    </source>
</evidence>
<dbReference type="OrthoDB" id="121380at2759"/>
<name>A0A1L7XJK1_9HELO</name>
<proteinExistence type="predicted"/>
<protein>
    <submittedName>
        <fullName evidence="2">Uncharacterized protein</fullName>
    </submittedName>
</protein>
<reference evidence="2 3" key="1">
    <citation type="submission" date="2016-03" db="EMBL/GenBank/DDBJ databases">
        <authorList>
            <person name="Ploux O."/>
        </authorList>
    </citation>
    <scope>NUCLEOTIDE SEQUENCE [LARGE SCALE GENOMIC DNA]</scope>
    <source>
        <strain evidence="2 3">UAMH 11012</strain>
    </source>
</reference>
<dbReference type="EMBL" id="FJOG01000029">
    <property type="protein sequence ID" value="CZR65221.1"/>
    <property type="molecule type" value="Genomic_DNA"/>
</dbReference>
<sequence>MKFSTQLVSALVGAASVSSVLAHPERLTKDNLKNELVGRSSSNCAAQIEARKAKMQEKRAASLYQRRQAEASRLGRRDEMSMMKRDVYSTIQNDTCVLAPDTIFGPYAIDEEIYRHDVREGQTGVDMYLDIGVIDIETCEPLPNAYLTIWHCNASGIYSGFTGIDPDTAELSDGWTKQTDGTTDEETFLRGVMSTNSEGMAEFLSIFPGYYVTRSTHIHLTVQTNVTSKSADDYSYNTAGVQHVGQLFFNESLINSVYELDPYSAHLDTLNRTTNDEDSVYSVANADGYSSIISVQLLGETIADGLVGYITVGVNTSNSVLTSGNTVNPMGVIPTVSVASSVRAAATVVDAADGYVARKF</sequence>
<dbReference type="GO" id="GO:0016702">
    <property type="term" value="F:oxidoreductase activity, acting on single donors with incorporation of molecular oxygen, incorporation of two atoms of oxygen"/>
    <property type="evidence" value="ECO:0007669"/>
    <property type="project" value="InterPro"/>
</dbReference>
<dbReference type="SUPFAM" id="SSF49482">
    <property type="entry name" value="Aromatic compound dioxygenase"/>
    <property type="match status" value="1"/>
</dbReference>
<keyword evidence="3" id="KW-1185">Reference proteome</keyword>
<dbReference type="Proteomes" id="UP000184330">
    <property type="component" value="Unassembled WGS sequence"/>
</dbReference>
<evidence type="ECO:0000313" key="3">
    <source>
        <dbReference type="Proteomes" id="UP000184330"/>
    </source>
</evidence>
<dbReference type="PANTHER" id="PTHR34315:SF4">
    <property type="entry name" value="INTRADIOL RING-CLEAVAGE DIOXYGENASES DOMAIN-CONTAINING PROTEIN"/>
    <property type="match status" value="1"/>
</dbReference>
<keyword evidence="1" id="KW-0732">Signal</keyword>
<organism evidence="2 3">
    <name type="scientific">Phialocephala subalpina</name>
    <dbReference type="NCBI Taxonomy" id="576137"/>
    <lineage>
        <taxon>Eukaryota</taxon>
        <taxon>Fungi</taxon>
        <taxon>Dikarya</taxon>
        <taxon>Ascomycota</taxon>
        <taxon>Pezizomycotina</taxon>
        <taxon>Leotiomycetes</taxon>
        <taxon>Helotiales</taxon>
        <taxon>Mollisiaceae</taxon>
        <taxon>Phialocephala</taxon>
        <taxon>Phialocephala fortinii species complex</taxon>
    </lineage>
</organism>
<accession>A0A1L7XJK1</accession>
<dbReference type="CDD" id="cd03457">
    <property type="entry name" value="intradiol_dioxygenase_like"/>
    <property type="match status" value="1"/>
</dbReference>
<feature type="signal peptide" evidence="1">
    <location>
        <begin position="1"/>
        <end position="22"/>
    </location>
</feature>
<gene>
    <name evidence="2" type="ORF">PAC_15121</name>
</gene>
<dbReference type="PANTHER" id="PTHR34315">
    <property type="match status" value="1"/>
</dbReference>